<proteinExistence type="predicted"/>
<protein>
    <recommendedName>
        <fullName evidence="4">DUF4913 domain-containing protein</fullName>
    </recommendedName>
</protein>
<dbReference type="RefSeq" id="WP_003936280.1">
    <property type="nucleotide sequence ID" value="NZ_AOEX01000033.1"/>
</dbReference>
<name>M2YSX8_9NOCA</name>
<gene>
    <name evidence="2" type="ORF">G352_10927</name>
</gene>
<sequence length="193" mass="21810">MVEINTAAPDEWDTSNDAPDGDDYDAPDDCDPADGYDGEDTDEYEEELAEYDDEPDDDHGDDDHGDDEPEKKEAKFKNVVEFVEGYFVPVIRRRISDNDGGLSWDPRWWAYPEVVARLTALHQAWEEARTSDSMSAMSAWWVQHLEPHLRVILDGDTGPMANAKSNRSFIGWPTMPSDPVPSSVIDKILNQYG</sequence>
<dbReference type="Proteomes" id="UP000011731">
    <property type="component" value="Unassembled WGS sequence"/>
</dbReference>
<dbReference type="PATRIC" id="fig|1278076.4.peg.2275"/>
<comment type="caution">
    <text evidence="2">The sequence shown here is derived from an EMBL/GenBank/DDBJ whole genome shotgun (WGS) entry which is preliminary data.</text>
</comment>
<accession>M2YSX8</accession>
<organism evidence="2 3">
    <name type="scientific">Rhodococcus ruber BKS 20-38</name>
    <dbReference type="NCBI Taxonomy" id="1278076"/>
    <lineage>
        <taxon>Bacteria</taxon>
        <taxon>Bacillati</taxon>
        <taxon>Actinomycetota</taxon>
        <taxon>Actinomycetes</taxon>
        <taxon>Mycobacteriales</taxon>
        <taxon>Nocardiaceae</taxon>
        <taxon>Rhodococcus</taxon>
    </lineage>
</organism>
<dbReference type="InterPro" id="IPR032584">
    <property type="entry name" value="DUF4913"/>
</dbReference>
<evidence type="ECO:0000313" key="2">
    <source>
        <dbReference type="EMBL" id="EME65045.1"/>
    </source>
</evidence>
<evidence type="ECO:0000256" key="1">
    <source>
        <dbReference type="SAM" id="MobiDB-lite"/>
    </source>
</evidence>
<dbReference type="EMBL" id="AOEX01000033">
    <property type="protein sequence ID" value="EME65045.1"/>
    <property type="molecule type" value="Genomic_DNA"/>
</dbReference>
<dbReference type="Pfam" id="PF16259">
    <property type="entry name" value="DUF4913"/>
    <property type="match status" value="1"/>
</dbReference>
<feature type="compositionally biased region" description="Acidic residues" evidence="1">
    <location>
        <begin position="10"/>
        <end position="68"/>
    </location>
</feature>
<dbReference type="AlphaFoldDB" id="M2YSX8"/>
<evidence type="ECO:0008006" key="4">
    <source>
        <dbReference type="Google" id="ProtNLM"/>
    </source>
</evidence>
<feature type="region of interest" description="Disordered" evidence="1">
    <location>
        <begin position="1"/>
        <end position="75"/>
    </location>
</feature>
<keyword evidence="3" id="KW-1185">Reference proteome</keyword>
<reference evidence="2 3" key="1">
    <citation type="journal article" date="2013" name="Genome Announc.">
        <title>Draft Genome Sequence of Rhodococcus ruber Strain BKS 20-38.</title>
        <authorList>
            <person name="Bala M."/>
            <person name="Kumar S."/>
            <person name="Raghava G.P."/>
            <person name="Mayilraj S."/>
        </authorList>
    </citation>
    <scope>NUCLEOTIDE SEQUENCE [LARGE SCALE GENOMIC DNA]</scope>
    <source>
        <strain evidence="2 3">BKS 20-38</strain>
    </source>
</reference>
<evidence type="ECO:0000313" key="3">
    <source>
        <dbReference type="Proteomes" id="UP000011731"/>
    </source>
</evidence>